<protein>
    <submittedName>
        <fullName evidence="12">M14 family metallopeptidase</fullName>
    </submittedName>
</protein>
<evidence type="ECO:0000313" key="13">
    <source>
        <dbReference type="Proteomes" id="UP001596505"/>
    </source>
</evidence>
<evidence type="ECO:0000256" key="6">
    <source>
        <dbReference type="ARBA" id="ARBA00022833"/>
    </source>
</evidence>
<dbReference type="InterPro" id="IPR000834">
    <property type="entry name" value="Peptidase_M14"/>
</dbReference>
<comment type="similarity">
    <text evidence="2 8">Belongs to the peptidase M14 family.</text>
</comment>
<dbReference type="Proteomes" id="UP001596505">
    <property type="component" value="Unassembled WGS sequence"/>
</dbReference>
<dbReference type="InterPro" id="IPR034274">
    <property type="entry name" value="ENP1_M14_CPD"/>
</dbReference>
<reference evidence="13" key="1">
    <citation type="journal article" date="2019" name="Int. J. Syst. Evol. Microbiol.">
        <title>The Global Catalogue of Microorganisms (GCM) 10K type strain sequencing project: providing services to taxonomists for standard genome sequencing and annotation.</title>
        <authorList>
            <consortium name="The Broad Institute Genomics Platform"/>
            <consortium name="The Broad Institute Genome Sequencing Center for Infectious Disease"/>
            <person name="Wu L."/>
            <person name="Ma J."/>
        </authorList>
    </citation>
    <scope>NUCLEOTIDE SEQUENCE [LARGE SCALE GENOMIC DNA]</scope>
    <source>
        <strain evidence="13">CGMCC 1.16305</strain>
    </source>
</reference>
<dbReference type="Gene3D" id="3.10.350.10">
    <property type="entry name" value="LysM domain"/>
    <property type="match status" value="2"/>
</dbReference>
<keyword evidence="7" id="KW-0482">Metalloprotease</keyword>
<keyword evidence="3" id="KW-0645">Protease</keyword>
<dbReference type="Pfam" id="PF01476">
    <property type="entry name" value="LysM"/>
    <property type="match status" value="2"/>
</dbReference>
<comment type="caution">
    <text evidence="12">The sequence shown here is derived from an EMBL/GenBank/DDBJ whole genome shotgun (WGS) entry which is preliminary data.</text>
</comment>
<feature type="domain" description="LysM" evidence="10">
    <location>
        <begin position="1"/>
        <end position="45"/>
    </location>
</feature>
<evidence type="ECO:0000256" key="8">
    <source>
        <dbReference type="PROSITE-ProRule" id="PRU01379"/>
    </source>
</evidence>
<evidence type="ECO:0000256" key="1">
    <source>
        <dbReference type="ARBA" id="ARBA00001947"/>
    </source>
</evidence>
<keyword evidence="5" id="KW-0378">Hydrolase</keyword>
<feature type="region of interest" description="Disordered" evidence="9">
    <location>
        <begin position="264"/>
        <end position="286"/>
    </location>
</feature>
<dbReference type="InterPro" id="IPR057246">
    <property type="entry name" value="CARBOXYPEPT_ZN_1"/>
</dbReference>
<evidence type="ECO:0000259" key="10">
    <source>
        <dbReference type="PROSITE" id="PS51782"/>
    </source>
</evidence>
<evidence type="ECO:0000256" key="2">
    <source>
        <dbReference type="ARBA" id="ARBA00005988"/>
    </source>
</evidence>
<organism evidence="12 13">
    <name type="scientific">Scopulibacillus cellulosilyticus</name>
    <dbReference type="NCBI Taxonomy" id="2665665"/>
    <lineage>
        <taxon>Bacteria</taxon>
        <taxon>Bacillati</taxon>
        <taxon>Bacillota</taxon>
        <taxon>Bacilli</taxon>
        <taxon>Bacillales</taxon>
        <taxon>Sporolactobacillaceae</taxon>
        <taxon>Scopulibacillus</taxon>
    </lineage>
</organism>
<dbReference type="CDD" id="cd06229">
    <property type="entry name" value="M14_Endopeptidase_I"/>
    <property type="match status" value="1"/>
</dbReference>
<keyword evidence="4" id="KW-0479">Metal-binding</keyword>
<accession>A0ABW2PVB6</accession>
<dbReference type="EMBL" id="JBHTCO010000011">
    <property type="protein sequence ID" value="MFC7393348.1"/>
    <property type="molecule type" value="Genomic_DNA"/>
</dbReference>
<proteinExistence type="inferred from homology"/>
<dbReference type="SUPFAM" id="SSF54106">
    <property type="entry name" value="LysM domain"/>
    <property type="match status" value="1"/>
</dbReference>
<dbReference type="Gene3D" id="3.40.630.10">
    <property type="entry name" value="Zn peptidases"/>
    <property type="match status" value="1"/>
</dbReference>
<evidence type="ECO:0000256" key="7">
    <source>
        <dbReference type="ARBA" id="ARBA00023049"/>
    </source>
</evidence>
<dbReference type="PROSITE" id="PS00132">
    <property type="entry name" value="CARBOXYPEPT_ZN_1"/>
    <property type="match status" value="1"/>
</dbReference>
<dbReference type="SMART" id="SM00631">
    <property type="entry name" value="Zn_pept"/>
    <property type="match status" value="1"/>
</dbReference>
<evidence type="ECO:0000256" key="5">
    <source>
        <dbReference type="ARBA" id="ARBA00022801"/>
    </source>
</evidence>
<keyword evidence="13" id="KW-1185">Reference proteome</keyword>
<evidence type="ECO:0000256" key="4">
    <source>
        <dbReference type="ARBA" id="ARBA00022723"/>
    </source>
</evidence>
<dbReference type="SUPFAM" id="SSF53187">
    <property type="entry name" value="Zn-dependent exopeptidases"/>
    <property type="match status" value="1"/>
</dbReference>
<feature type="domain" description="LysM" evidence="10">
    <location>
        <begin position="51"/>
        <end position="95"/>
    </location>
</feature>
<sequence>MNINVRDGDTLWYYSQLFDVPLQLVIDSNPKINPEQLTAGSSVAIPGYVRHTHTLEKGESFWSIATKRQLPLDALLLLNKEVDPENLQTGETIYLPIRVAKSIVKGKKKYDYDSLMRDLKRLETVYPFIQKDIIGQSVEGRPLHEIRIGNGEKKVHFNGSFHANEWITTPIIMTFLNDYLVALTNRRTIRGLSPAPFYDNVTLSVVPMVNPDGVDLVLKGPSAESEHRENVIKLNKGKKDFKEWKANIRGVDLNDQFPADWEVEQNRREQSPAPRDYPGTKPLSEPEAKAMSELTRKRDFDSVLAFHTQGEVIYWGYNEFEPPETEKIVKEFERVSGYEPVRNVDSTAGYKDWFEQEWRRPGFTVELGKGTNPLSLQQFDEIYQKSLGIFLASLYM</sequence>
<feature type="domain" description="Peptidase M14" evidence="11">
    <location>
        <begin position="108"/>
        <end position="394"/>
    </location>
</feature>
<feature type="active site" description="Proton donor/acceptor" evidence="8">
    <location>
        <position position="366"/>
    </location>
</feature>
<evidence type="ECO:0000256" key="3">
    <source>
        <dbReference type="ARBA" id="ARBA00022670"/>
    </source>
</evidence>
<dbReference type="PROSITE" id="PS51782">
    <property type="entry name" value="LYSM"/>
    <property type="match status" value="2"/>
</dbReference>
<keyword evidence="6" id="KW-0862">Zinc</keyword>
<dbReference type="InterPro" id="IPR018392">
    <property type="entry name" value="LysM"/>
</dbReference>
<dbReference type="PANTHER" id="PTHR11705:SF143">
    <property type="entry name" value="SLL0236 PROTEIN"/>
    <property type="match status" value="1"/>
</dbReference>
<dbReference type="RefSeq" id="WP_380965813.1">
    <property type="nucleotide sequence ID" value="NZ_JBHTCO010000011.1"/>
</dbReference>
<gene>
    <name evidence="12" type="ORF">ACFQRG_10285</name>
</gene>
<dbReference type="PRINTS" id="PR00765">
    <property type="entry name" value="CRBOXYPTASEA"/>
</dbReference>
<evidence type="ECO:0000256" key="9">
    <source>
        <dbReference type="SAM" id="MobiDB-lite"/>
    </source>
</evidence>
<dbReference type="Pfam" id="PF00246">
    <property type="entry name" value="Peptidase_M14"/>
    <property type="match status" value="1"/>
</dbReference>
<name>A0ABW2PVB6_9BACL</name>
<dbReference type="PANTHER" id="PTHR11705">
    <property type="entry name" value="PROTEASE FAMILY M14 CARBOXYPEPTIDASE A,B"/>
    <property type="match status" value="1"/>
</dbReference>
<dbReference type="InterPro" id="IPR036779">
    <property type="entry name" value="LysM_dom_sf"/>
</dbReference>
<evidence type="ECO:0000259" key="11">
    <source>
        <dbReference type="PROSITE" id="PS52035"/>
    </source>
</evidence>
<dbReference type="PROSITE" id="PS52035">
    <property type="entry name" value="PEPTIDASE_M14"/>
    <property type="match status" value="1"/>
</dbReference>
<dbReference type="SMART" id="SM00257">
    <property type="entry name" value="LysM"/>
    <property type="match status" value="2"/>
</dbReference>
<comment type="cofactor">
    <cofactor evidence="1">
        <name>Zn(2+)</name>
        <dbReference type="ChEBI" id="CHEBI:29105"/>
    </cofactor>
</comment>
<evidence type="ECO:0000313" key="12">
    <source>
        <dbReference type="EMBL" id="MFC7393348.1"/>
    </source>
</evidence>